<keyword evidence="3" id="KW-1185">Reference proteome</keyword>
<feature type="compositionally biased region" description="Basic and acidic residues" evidence="1">
    <location>
        <begin position="80"/>
        <end position="98"/>
    </location>
</feature>
<dbReference type="Proteomes" id="UP001218218">
    <property type="component" value="Unassembled WGS sequence"/>
</dbReference>
<proteinExistence type="predicted"/>
<name>A0AAD7EGD4_9AGAR</name>
<dbReference type="AlphaFoldDB" id="A0AAD7EGD4"/>
<feature type="compositionally biased region" description="Polar residues" evidence="1">
    <location>
        <begin position="69"/>
        <end position="79"/>
    </location>
</feature>
<accession>A0AAD7EGD4</accession>
<evidence type="ECO:0000313" key="3">
    <source>
        <dbReference type="Proteomes" id="UP001218218"/>
    </source>
</evidence>
<evidence type="ECO:0000313" key="2">
    <source>
        <dbReference type="EMBL" id="KAJ7318783.1"/>
    </source>
</evidence>
<dbReference type="EMBL" id="JARIHO010000056">
    <property type="protein sequence ID" value="KAJ7318783.1"/>
    <property type="molecule type" value="Genomic_DNA"/>
</dbReference>
<organism evidence="2 3">
    <name type="scientific">Mycena albidolilacea</name>
    <dbReference type="NCBI Taxonomy" id="1033008"/>
    <lineage>
        <taxon>Eukaryota</taxon>
        <taxon>Fungi</taxon>
        <taxon>Dikarya</taxon>
        <taxon>Basidiomycota</taxon>
        <taxon>Agaricomycotina</taxon>
        <taxon>Agaricomycetes</taxon>
        <taxon>Agaricomycetidae</taxon>
        <taxon>Agaricales</taxon>
        <taxon>Marasmiineae</taxon>
        <taxon>Mycenaceae</taxon>
        <taxon>Mycena</taxon>
    </lineage>
</organism>
<gene>
    <name evidence="2" type="ORF">DFH08DRAFT_819671</name>
</gene>
<reference evidence="2" key="1">
    <citation type="submission" date="2023-03" db="EMBL/GenBank/DDBJ databases">
        <title>Massive genome expansion in bonnet fungi (Mycena s.s.) driven by repeated elements and novel gene families across ecological guilds.</title>
        <authorList>
            <consortium name="Lawrence Berkeley National Laboratory"/>
            <person name="Harder C.B."/>
            <person name="Miyauchi S."/>
            <person name="Viragh M."/>
            <person name="Kuo A."/>
            <person name="Thoen E."/>
            <person name="Andreopoulos B."/>
            <person name="Lu D."/>
            <person name="Skrede I."/>
            <person name="Drula E."/>
            <person name="Henrissat B."/>
            <person name="Morin E."/>
            <person name="Kohler A."/>
            <person name="Barry K."/>
            <person name="LaButti K."/>
            <person name="Morin E."/>
            <person name="Salamov A."/>
            <person name="Lipzen A."/>
            <person name="Mereny Z."/>
            <person name="Hegedus B."/>
            <person name="Baldrian P."/>
            <person name="Stursova M."/>
            <person name="Weitz H."/>
            <person name="Taylor A."/>
            <person name="Grigoriev I.V."/>
            <person name="Nagy L.G."/>
            <person name="Martin F."/>
            <person name="Kauserud H."/>
        </authorList>
    </citation>
    <scope>NUCLEOTIDE SEQUENCE</scope>
    <source>
        <strain evidence="2">CBHHK002</strain>
    </source>
</reference>
<protein>
    <submittedName>
        <fullName evidence="2">Uncharacterized protein</fullName>
    </submittedName>
</protein>
<sequence>MRESTRSTELAAEPLRTAQEAHEMRVKATSANRALLEHKVKTDLPAQYKMLSPGGPKGDEIAEPADTENGLSDSDSPSQLRDHSPEPDQKAEKGEQKHELSVIQVNFLDQTNYSIAHHQVFVDEFPVAVSTVVNSTKKYTTLLSDLFPAAIENDLPIKGKINALLAKSSHALLARLMNKYNLLSIPNVSQSPEVTDLEGTQVTTFPLQFTGTGLDVPLDIVNSCAQFNPMHEHTLPGLCADFVKAAVPNMPDQGQYWGRCKFAGESLNRYLLQQATFDFAGWGRTAGGFIVPRGHDKFSGVSFKKELIFEVLNIKSSSTSEIKLFAPEGLEKAPKVKAWVNTVGDSPTQQF</sequence>
<comment type="caution">
    <text evidence="2">The sequence shown here is derived from an EMBL/GenBank/DDBJ whole genome shotgun (WGS) entry which is preliminary data.</text>
</comment>
<feature type="region of interest" description="Disordered" evidence="1">
    <location>
        <begin position="1"/>
        <end position="98"/>
    </location>
</feature>
<evidence type="ECO:0000256" key="1">
    <source>
        <dbReference type="SAM" id="MobiDB-lite"/>
    </source>
</evidence>